<dbReference type="InterPro" id="IPR029063">
    <property type="entry name" value="SAM-dependent_MTases_sf"/>
</dbReference>
<dbReference type="PRINTS" id="PR00507">
    <property type="entry name" value="N12N6MTFRASE"/>
</dbReference>
<comment type="caution">
    <text evidence="7">The sequence shown here is derived from an EMBL/GenBank/DDBJ whole genome shotgun (WGS) entry which is preliminary data.</text>
</comment>
<dbReference type="InterPro" id="IPR011639">
    <property type="entry name" value="MethylTrfase_TaqI-like_dom"/>
</dbReference>
<proteinExistence type="predicted"/>
<evidence type="ECO:0000256" key="4">
    <source>
        <dbReference type="ARBA" id="ARBA00022691"/>
    </source>
</evidence>
<evidence type="ECO:0000313" key="7">
    <source>
        <dbReference type="EMBL" id="GAI56268.1"/>
    </source>
</evidence>
<evidence type="ECO:0000256" key="2">
    <source>
        <dbReference type="ARBA" id="ARBA00022603"/>
    </source>
</evidence>
<dbReference type="PROSITE" id="PS00092">
    <property type="entry name" value="N6_MTASE"/>
    <property type="match status" value="1"/>
</dbReference>
<organism evidence="7">
    <name type="scientific">marine sediment metagenome</name>
    <dbReference type="NCBI Taxonomy" id="412755"/>
    <lineage>
        <taxon>unclassified sequences</taxon>
        <taxon>metagenomes</taxon>
        <taxon>ecological metagenomes</taxon>
    </lineage>
</organism>
<feature type="non-terminal residue" evidence="7">
    <location>
        <position position="1"/>
    </location>
</feature>
<dbReference type="InterPro" id="IPR050953">
    <property type="entry name" value="N4_N6_ade-DNA_methylase"/>
</dbReference>
<dbReference type="PANTHER" id="PTHR33841:SF1">
    <property type="entry name" value="DNA METHYLTRANSFERASE A"/>
    <property type="match status" value="1"/>
</dbReference>
<evidence type="ECO:0000256" key="1">
    <source>
        <dbReference type="ARBA" id="ARBA00011900"/>
    </source>
</evidence>
<dbReference type="PANTHER" id="PTHR33841">
    <property type="entry name" value="DNA METHYLTRANSFERASE YEEA-RELATED"/>
    <property type="match status" value="1"/>
</dbReference>
<comment type="catalytic activity">
    <reaction evidence="5">
        <text>a 2'-deoxyadenosine in DNA + S-adenosyl-L-methionine = an N(6)-methyl-2'-deoxyadenosine in DNA + S-adenosyl-L-homocysteine + H(+)</text>
        <dbReference type="Rhea" id="RHEA:15197"/>
        <dbReference type="Rhea" id="RHEA-COMP:12418"/>
        <dbReference type="Rhea" id="RHEA-COMP:12419"/>
        <dbReference type="ChEBI" id="CHEBI:15378"/>
        <dbReference type="ChEBI" id="CHEBI:57856"/>
        <dbReference type="ChEBI" id="CHEBI:59789"/>
        <dbReference type="ChEBI" id="CHEBI:90615"/>
        <dbReference type="ChEBI" id="CHEBI:90616"/>
        <dbReference type="EC" id="2.1.1.72"/>
    </reaction>
</comment>
<dbReference type="GO" id="GO:0009007">
    <property type="term" value="F:site-specific DNA-methyltransferase (adenine-specific) activity"/>
    <property type="evidence" value="ECO:0007669"/>
    <property type="project" value="UniProtKB-EC"/>
</dbReference>
<evidence type="ECO:0000256" key="5">
    <source>
        <dbReference type="ARBA" id="ARBA00047942"/>
    </source>
</evidence>
<dbReference type="GO" id="GO:0032259">
    <property type="term" value="P:methylation"/>
    <property type="evidence" value="ECO:0007669"/>
    <property type="project" value="UniProtKB-KW"/>
</dbReference>
<sequence length="237" mass="26605">GPDFYQDKQLNLLDEEERYRINAFDWNAEFPEVFAPSPAGRGQGEGSGFDVVIGNPPYVRQEELGAAKAYYQSHYKTFRSTADLYVNFIEKELSLIKKTGLFGMIVSNKWLRAAYGQPLREFLADGVSVLQIVDLSGLPVFANATVRTIILICSPRPNQTDTIHYLAPVPLEDFRTIHSGGRLQELVDQQAIDLPVSGLSPYGWSLSGYDTQQLVERMQQVSDPLREHIQGKSFFGV</sequence>
<accession>X1PK95</accession>
<protein>
    <recommendedName>
        <fullName evidence="1">site-specific DNA-methyltransferase (adenine-specific)</fullName>
        <ecNumber evidence="1">2.1.1.72</ecNumber>
    </recommendedName>
</protein>
<reference evidence="7" key="1">
    <citation type="journal article" date="2014" name="Front. Microbiol.">
        <title>High frequency of phylogenetically diverse reductive dehalogenase-homologous genes in deep subseafloor sedimentary metagenomes.</title>
        <authorList>
            <person name="Kawai M."/>
            <person name="Futagami T."/>
            <person name="Toyoda A."/>
            <person name="Takaki Y."/>
            <person name="Nishi S."/>
            <person name="Hori S."/>
            <person name="Arai W."/>
            <person name="Tsubouchi T."/>
            <person name="Morono Y."/>
            <person name="Uchiyama I."/>
            <person name="Ito T."/>
            <person name="Fujiyama A."/>
            <person name="Inagaki F."/>
            <person name="Takami H."/>
        </authorList>
    </citation>
    <scope>NUCLEOTIDE SEQUENCE</scope>
    <source>
        <strain evidence="7">Expedition CK06-06</strain>
    </source>
</reference>
<evidence type="ECO:0000256" key="3">
    <source>
        <dbReference type="ARBA" id="ARBA00022679"/>
    </source>
</evidence>
<keyword evidence="4" id="KW-0949">S-adenosyl-L-methionine</keyword>
<dbReference type="GO" id="GO:0003676">
    <property type="term" value="F:nucleic acid binding"/>
    <property type="evidence" value="ECO:0007669"/>
    <property type="project" value="InterPro"/>
</dbReference>
<dbReference type="EMBL" id="BARV01035341">
    <property type="protein sequence ID" value="GAI56268.1"/>
    <property type="molecule type" value="Genomic_DNA"/>
</dbReference>
<evidence type="ECO:0000259" key="6">
    <source>
        <dbReference type="Pfam" id="PF07669"/>
    </source>
</evidence>
<keyword evidence="3" id="KW-0808">Transferase</keyword>
<dbReference type="Pfam" id="PF07669">
    <property type="entry name" value="Eco57I"/>
    <property type="match status" value="1"/>
</dbReference>
<dbReference type="InterPro" id="IPR002052">
    <property type="entry name" value="DNA_methylase_N6_adenine_CS"/>
</dbReference>
<dbReference type="EC" id="2.1.1.72" evidence="1"/>
<name>X1PK95_9ZZZZ</name>
<dbReference type="GO" id="GO:0006304">
    <property type="term" value="P:DNA modification"/>
    <property type="evidence" value="ECO:0007669"/>
    <property type="project" value="InterPro"/>
</dbReference>
<dbReference type="SUPFAM" id="SSF53335">
    <property type="entry name" value="S-adenosyl-L-methionine-dependent methyltransferases"/>
    <property type="match status" value="1"/>
</dbReference>
<keyword evidence="2" id="KW-0489">Methyltransferase</keyword>
<dbReference type="Gene3D" id="3.40.50.150">
    <property type="entry name" value="Vaccinia Virus protein VP39"/>
    <property type="match status" value="1"/>
</dbReference>
<gene>
    <name evidence="7" type="ORF">S06H3_55163</name>
</gene>
<feature type="domain" description="Type II methyltransferase M.TaqI-like" evidence="6">
    <location>
        <begin position="10"/>
        <end position="141"/>
    </location>
</feature>
<dbReference type="AlphaFoldDB" id="X1PK95"/>
<feature type="non-terminal residue" evidence="7">
    <location>
        <position position="237"/>
    </location>
</feature>